<evidence type="ECO:0000313" key="4">
    <source>
        <dbReference type="Proteomes" id="UP000253940"/>
    </source>
</evidence>
<protein>
    <submittedName>
        <fullName evidence="3">DUF3298 domain-containing protein</fullName>
    </submittedName>
</protein>
<dbReference type="Proteomes" id="UP000253940">
    <property type="component" value="Chromosome"/>
</dbReference>
<dbReference type="Pfam" id="PF11738">
    <property type="entry name" value="DUF3298"/>
    <property type="match status" value="1"/>
</dbReference>
<dbReference type="KEGG" id="mbah:HYN46_13375"/>
<sequence>MKAILGMGVLIVSGSFLLTACSTEKTDSVQQNTTVIHGTPAVSQVSGTALSPQSSTQYFKVKSEQAHYTLPACEGKLCPDISIQRLNTSDDWVNQFLDQKIRGLSQGYGEFNPDLTLQQIVDRVVAGSNESVQKGWAGAPYTLKVQAESLGPRGLRLLQFKINSSFYTGGAHGGAINQYYLLDIVQQRQVQLDDLLIDGQRQSLRDLVYDAFTAWVKKTSPETDLKTYETTWKFILTQNIELNPAGLVFHYGQYEIGPYSSGMPEFTIPYAKLSGIIKPEYL</sequence>
<reference evidence="3 4" key="1">
    <citation type="submission" date="2018-07" db="EMBL/GenBank/DDBJ databases">
        <title>Genome sequencing of Moraxellaceae gen. HYN0046.</title>
        <authorList>
            <person name="Kim M."/>
            <person name="Yi H."/>
        </authorList>
    </citation>
    <scope>NUCLEOTIDE SEQUENCE [LARGE SCALE GENOMIC DNA]</scope>
    <source>
        <strain evidence="3 4">HYN0046</strain>
    </source>
</reference>
<dbReference type="OrthoDB" id="8610451at2"/>
<proteinExistence type="predicted"/>
<keyword evidence="4" id="KW-1185">Reference proteome</keyword>
<dbReference type="RefSeq" id="WP_114899844.1">
    <property type="nucleotide sequence ID" value="NZ_CP031222.1"/>
</dbReference>
<dbReference type="PROSITE" id="PS51257">
    <property type="entry name" value="PROKAR_LIPOPROTEIN"/>
    <property type="match status" value="1"/>
</dbReference>
<feature type="signal peptide" evidence="1">
    <location>
        <begin position="1"/>
        <end position="20"/>
    </location>
</feature>
<evidence type="ECO:0000256" key="1">
    <source>
        <dbReference type="SAM" id="SignalP"/>
    </source>
</evidence>
<organism evidence="3 4">
    <name type="scientific">Aquirhabdus parva</name>
    <dbReference type="NCBI Taxonomy" id="2283318"/>
    <lineage>
        <taxon>Bacteria</taxon>
        <taxon>Pseudomonadati</taxon>
        <taxon>Pseudomonadota</taxon>
        <taxon>Gammaproteobacteria</taxon>
        <taxon>Moraxellales</taxon>
        <taxon>Moraxellaceae</taxon>
        <taxon>Aquirhabdus</taxon>
    </lineage>
</organism>
<dbReference type="AlphaFoldDB" id="A0A345P8X7"/>
<evidence type="ECO:0000313" key="3">
    <source>
        <dbReference type="EMBL" id="AXI03736.1"/>
    </source>
</evidence>
<evidence type="ECO:0000259" key="2">
    <source>
        <dbReference type="Pfam" id="PF11738"/>
    </source>
</evidence>
<name>A0A345P8X7_9GAMM</name>
<dbReference type="InterPro" id="IPR037126">
    <property type="entry name" value="PdaC/RsiV-like_sf"/>
</dbReference>
<accession>A0A345P8X7</accession>
<feature type="domain" description="DUF3298" evidence="2">
    <location>
        <begin position="193"/>
        <end position="270"/>
    </location>
</feature>
<gene>
    <name evidence="3" type="ORF">HYN46_13375</name>
</gene>
<dbReference type="Gene3D" id="3.30.565.40">
    <property type="entry name" value="Fervidobacterium nodosum Rt17-B1 like"/>
    <property type="match status" value="1"/>
</dbReference>
<dbReference type="Gene3D" id="3.90.640.20">
    <property type="entry name" value="Heat-shock cognate protein, ATPase"/>
    <property type="match status" value="1"/>
</dbReference>
<dbReference type="InterPro" id="IPR021729">
    <property type="entry name" value="DUF3298"/>
</dbReference>
<feature type="chain" id="PRO_5016608344" evidence="1">
    <location>
        <begin position="21"/>
        <end position="282"/>
    </location>
</feature>
<keyword evidence="1" id="KW-0732">Signal</keyword>
<dbReference type="EMBL" id="CP031222">
    <property type="protein sequence ID" value="AXI03736.1"/>
    <property type="molecule type" value="Genomic_DNA"/>
</dbReference>